<proteinExistence type="predicted"/>
<organism evidence="1 2">
    <name type="scientific">Caerostris darwini</name>
    <dbReference type="NCBI Taxonomy" id="1538125"/>
    <lineage>
        <taxon>Eukaryota</taxon>
        <taxon>Metazoa</taxon>
        <taxon>Ecdysozoa</taxon>
        <taxon>Arthropoda</taxon>
        <taxon>Chelicerata</taxon>
        <taxon>Arachnida</taxon>
        <taxon>Araneae</taxon>
        <taxon>Araneomorphae</taxon>
        <taxon>Entelegynae</taxon>
        <taxon>Araneoidea</taxon>
        <taxon>Araneidae</taxon>
        <taxon>Caerostris</taxon>
    </lineage>
</organism>
<dbReference type="AlphaFoldDB" id="A0AAV4MIR4"/>
<dbReference type="EMBL" id="BPLQ01000489">
    <property type="protein sequence ID" value="GIX71869.1"/>
    <property type="molecule type" value="Genomic_DNA"/>
</dbReference>
<accession>A0AAV4MIR4</accession>
<evidence type="ECO:0000313" key="1">
    <source>
        <dbReference type="EMBL" id="GIX71869.1"/>
    </source>
</evidence>
<comment type="caution">
    <text evidence="1">The sequence shown here is derived from an EMBL/GenBank/DDBJ whole genome shotgun (WGS) entry which is preliminary data.</text>
</comment>
<reference evidence="1 2" key="1">
    <citation type="submission" date="2021-06" db="EMBL/GenBank/DDBJ databases">
        <title>Caerostris darwini draft genome.</title>
        <authorList>
            <person name="Kono N."/>
            <person name="Arakawa K."/>
        </authorList>
    </citation>
    <scope>NUCLEOTIDE SEQUENCE [LARGE SCALE GENOMIC DNA]</scope>
</reference>
<dbReference type="Proteomes" id="UP001054837">
    <property type="component" value="Unassembled WGS sequence"/>
</dbReference>
<sequence length="92" mass="10335">MEEVILRFAEDTQHAAIIIHVHRNPLLVDPKHKPIAHVPSTACISTTTRITHRGLLLFNVICKECGGPPFLSYLKSKHTSLVEYATMLNSYV</sequence>
<keyword evidence="2" id="KW-1185">Reference proteome</keyword>
<evidence type="ECO:0000313" key="2">
    <source>
        <dbReference type="Proteomes" id="UP001054837"/>
    </source>
</evidence>
<name>A0AAV4MIR4_9ARAC</name>
<protein>
    <submittedName>
        <fullName evidence="1">Uncharacterized protein</fullName>
    </submittedName>
</protein>
<gene>
    <name evidence="1" type="ORF">CDAR_439001</name>
</gene>